<evidence type="ECO:0000313" key="4">
    <source>
        <dbReference type="Proteomes" id="UP001206925"/>
    </source>
</evidence>
<dbReference type="EMBL" id="JAMZMK010005654">
    <property type="protein sequence ID" value="KAI7752616.1"/>
    <property type="molecule type" value="Genomic_DNA"/>
</dbReference>
<keyword evidence="4" id="KW-1185">Reference proteome</keyword>
<dbReference type="SUPFAM" id="SSF52058">
    <property type="entry name" value="L domain-like"/>
    <property type="match status" value="1"/>
</dbReference>
<dbReference type="InterPro" id="IPR050755">
    <property type="entry name" value="TRAFAC_YlqF/YawG_RiboMat"/>
</dbReference>
<keyword evidence="1" id="KW-0547">Nucleotide-binding</keyword>
<keyword evidence="2" id="KW-0342">GTP-binding</keyword>
<comment type="caution">
    <text evidence="3">The sequence shown here is derived from an EMBL/GenBank/DDBJ whole genome shotgun (WGS) entry which is preliminary data.</text>
</comment>
<gene>
    <name evidence="3" type="ORF">M8C21_021835</name>
</gene>
<evidence type="ECO:0000256" key="2">
    <source>
        <dbReference type="ARBA" id="ARBA00023134"/>
    </source>
</evidence>
<dbReference type="AlphaFoldDB" id="A0AAD5D5U2"/>
<reference evidence="3" key="1">
    <citation type="submission" date="2022-06" db="EMBL/GenBank/DDBJ databases">
        <title>Uncovering the hologenomic basis of an extraordinary plant invasion.</title>
        <authorList>
            <person name="Bieker V.C."/>
            <person name="Martin M.D."/>
            <person name="Gilbert T."/>
            <person name="Hodgins K."/>
            <person name="Battlay P."/>
            <person name="Petersen B."/>
            <person name="Wilson J."/>
        </authorList>
    </citation>
    <scope>NUCLEOTIDE SEQUENCE</scope>
    <source>
        <strain evidence="3">AA19_3_7</strain>
        <tissue evidence="3">Leaf</tissue>
    </source>
</reference>
<dbReference type="PANTHER" id="PTHR11089:SF9">
    <property type="entry name" value="NUCLEOLAR GTP-BINDING PROTEIN 2"/>
    <property type="match status" value="1"/>
</dbReference>
<organism evidence="3 4">
    <name type="scientific">Ambrosia artemisiifolia</name>
    <name type="common">Common ragweed</name>
    <dbReference type="NCBI Taxonomy" id="4212"/>
    <lineage>
        <taxon>Eukaryota</taxon>
        <taxon>Viridiplantae</taxon>
        <taxon>Streptophyta</taxon>
        <taxon>Embryophyta</taxon>
        <taxon>Tracheophyta</taxon>
        <taxon>Spermatophyta</taxon>
        <taxon>Magnoliopsida</taxon>
        <taxon>eudicotyledons</taxon>
        <taxon>Gunneridae</taxon>
        <taxon>Pentapetalae</taxon>
        <taxon>asterids</taxon>
        <taxon>campanulids</taxon>
        <taxon>Asterales</taxon>
        <taxon>Asteraceae</taxon>
        <taxon>Asteroideae</taxon>
        <taxon>Heliantheae alliance</taxon>
        <taxon>Heliantheae</taxon>
        <taxon>Ambrosia</taxon>
    </lineage>
</organism>
<dbReference type="GO" id="GO:0005730">
    <property type="term" value="C:nucleolus"/>
    <property type="evidence" value="ECO:0007669"/>
    <property type="project" value="TreeGrafter"/>
</dbReference>
<name>A0AAD5D5U2_AMBAR</name>
<dbReference type="PANTHER" id="PTHR11089">
    <property type="entry name" value="GTP-BINDING PROTEIN-RELATED"/>
    <property type="match status" value="1"/>
</dbReference>
<feature type="non-terminal residue" evidence="3">
    <location>
        <position position="1"/>
    </location>
</feature>
<evidence type="ECO:0000313" key="3">
    <source>
        <dbReference type="EMBL" id="KAI7752616.1"/>
    </source>
</evidence>
<evidence type="ECO:0000256" key="1">
    <source>
        <dbReference type="ARBA" id="ARBA00022741"/>
    </source>
</evidence>
<protein>
    <submittedName>
        <fullName evidence="3">Uncharacterized protein</fullName>
    </submittedName>
</protein>
<sequence length="220" mass="23835">IALCVHPITVAPNQSTEFNFFNSFNAGLRTQWDFSFKSLCDLTPPWVTKGCLRVLSKENPTLAASSGEGGEPVLMTAAKMVLHDWQRGTIPFFVHPQSKTDPNTSVNMKRVTWKRKMILSRNGLSGQLPVAMENLAHLVTFNVSHNQLHVELPGGAFLNTISPSSIAGNPALCGAAVDCPTMLPKPIVLNLNSTESDLPCPGQQRQSLYLEAVSTAPPVS</sequence>
<dbReference type="Proteomes" id="UP001206925">
    <property type="component" value="Unassembled WGS sequence"/>
</dbReference>
<dbReference type="GO" id="GO:0005525">
    <property type="term" value="F:GTP binding"/>
    <property type="evidence" value="ECO:0007669"/>
    <property type="project" value="UniProtKB-KW"/>
</dbReference>
<dbReference type="InterPro" id="IPR032675">
    <property type="entry name" value="LRR_dom_sf"/>
</dbReference>
<accession>A0AAD5D5U2</accession>
<dbReference type="Gene3D" id="3.80.10.10">
    <property type="entry name" value="Ribonuclease Inhibitor"/>
    <property type="match status" value="1"/>
</dbReference>
<proteinExistence type="predicted"/>